<dbReference type="GO" id="GO:0043005">
    <property type="term" value="C:neuron projection"/>
    <property type="evidence" value="ECO:0007669"/>
    <property type="project" value="TreeGrafter"/>
</dbReference>
<keyword evidence="5 18" id="KW-0812">Transmembrane</keyword>
<feature type="transmembrane region" description="Helical" evidence="18">
    <location>
        <begin position="367"/>
        <end position="387"/>
    </location>
</feature>
<feature type="domain" description="Ig-like" evidence="19">
    <location>
        <begin position="239"/>
        <end position="313"/>
    </location>
</feature>
<organism evidence="20 21">
    <name type="scientific">Pipra filicauda</name>
    <name type="common">Wire-tailed manakin</name>
    <dbReference type="NCBI Taxonomy" id="649802"/>
    <lineage>
        <taxon>Eukaryota</taxon>
        <taxon>Metazoa</taxon>
        <taxon>Chordata</taxon>
        <taxon>Craniata</taxon>
        <taxon>Vertebrata</taxon>
        <taxon>Euteleostomi</taxon>
        <taxon>Archelosauria</taxon>
        <taxon>Archosauria</taxon>
        <taxon>Dinosauria</taxon>
        <taxon>Saurischia</taxon>
        <taxon>Theropoda</taxon>
        <taxon>Coelurosauria</taxon>
        <taxon>Aves</taxon>
        <taxon>Neognathae</taxon>
        <taxon>Neoaves</taxon>
        <taxon>Telluraves</taxon>
        <taxon>Australaves</taxon>
        <taxon>Passeriformes</taxon>
        <taxon>Pipridae</taxon>
        <taxon>Pipra</taxon>
    </lineage>
</organism>
<dbReference type="CDD" id="cd05883">
    <property type="entry name" value="IgI_2_Necl-2"/>
    <property type="match status" value="1"/>
</dbReference>
<evidence type="ECO:0000256" key="17">
    <source>
        <dbReference type="ARBA" id="ARBA00080773"/>
    </source>
</evidence>
<evidence type="ECO:0000256" key="8">
    <source>
        <dbReference type="ARBA" id="ARBA00022989"/>
    </source>
</evidence>
<dbReference type="Pfam" id="PF08205">
    <property type="entry name" value="C2-set_2"/>
    <property type="match status" value="1"/>
</dbReference>
<dbReference type="SMART" id="SM00294">
    <property type="entry name" value="4.1m"/>
    <property type="match status" value="1"/>
</dbReference>
<dbReference type="GO" id="GO:0045202">
    <property type="term" value="C:synapse"/>
    <property type="evidence" value="ECO:0007669"/>
    <property type="project" value="UniProtKB-SubCell"/>
</dbReference>
<dbReference type="InterPro" id="IPR007110">
    <property type="entry name" value="Ig-like_dom"/>
</dbReference>
<dbReference type="GO" id="GO:0005102">
    <property type="term" value="F:signaling receptor binding"/>
    <property type="evidence" value="ECO:0007669"/>
    <property type="project" value="TreeGrafter"/>
</dbReference>
<protein>
    <recommendedName>
        <fullName evidence="16">Cell adhesion molecule 1</fullName>
    </recommendedName>
    <alternativeName>
        <fullName evidence="17">Synaptic cell adhesion molecule</fullName>
    </alternativeName>
</protein>
<dbReference type="InterPro" id="IPR013783">
    <property type="entry name" value="Ig-like_fold"/>
</dbReference>
<dbReference type="InterPro" id="IPR003599">
    <property type="entry name" value="Ig_sub"/>
</dbReference>
<feature type="domain" description="Ig-like" evidence="19">
    <location>
        <begin position="42"/>
        <end position="136"/>
    </location>
</feature>
<keyword evidence="12" id="KW-0325">Glycoprotein</keyword>
<evidence type="ECO:0000256" key="11">
    <source>
        <dbReference type="ARBA" id="ARBA00023157"/>
    </source>
</evidence>
<evidence type="ECO:0000256" key="5">
    <source>
        <dbReference type="ARBA" id="ARBA00022692"/>
    </source>
</evidence>
<dbReference type="PANTHER" id="PTHR45889:SF2">
    <property type="entry name" value="CELL ADHESION MOLECULE 1"/>
    <property type="match status" value="1"/>
</dbReference>
<evidence type="ECO:0000256" key="4">
    <source>
        <dbReference type="ARBA" id="ARBA00022553"/>
    </source>
</evidence>
<dbReference type="Proteomes" id="UP000504627">
    <property type="component" value="Unplaced"/>
</dbReference>
<dbReference type="Pfam" id="PF13927">
    <property type="entry name" value="Ig_3"/>
    <property type="match status" value="1"/>
</dbReference>
<keyword evidence="7" id="KW-0677">Repeat</keyword>
<feature type="domain" description="Ig-like" evidence="19">
    <location>
        <begin position="141"/>
        <end position="234"/>
    </location>
</feature>
<keyword evidence="20" id="KW-1185">Reference proteome</keyword>
<dbReference type="InterPro" id="IPR003585">
    <property type="entry name" value="Neurexin-like"/>
</dbReference>
<evidence type="ECO:0000256" key="16">
    <source>
        <dbReference type="ARBA" id="ARBA00068781"/>
    </source>
</evidence>
<dbReference type="GO" id="GO:0042271">
    <property type="term" value="P:susceptibility to natural killer cell mediated cytotoxicity"/>
    <property type="evidence" value="ECO:0007669"/>
    <property type="project" value="TreeGrafter"/>
</dbReference>
<dbReference type="RefSeq" id="XP_039241738.1">
    <property type="nucleotide sequence ID" value="XM_039385804.1"/>
</dbReference>
<dbReference type="SMART" id="SM00408">
    <property type="entry name" value="IGc2"/>
    <property type="match status" value="3"/>
</dbReference>
<dbReference type="CTD" id="23705"/>
<dbReference type="SUPFAM" id="SSF48726">
    <property type="entry name" value="Immunoglobulin"/>
    <property type="match status" value="3"/>
</dbReference>
<comment type="subunit">
    <text evidence="15">Homodimer (via Ig-like V-type domain). Interacts with FARP1. Interacts (via Ig-like V-type domain) with CRTAM (via Ig-like V-type domain); the interaction competes with CRTAM homodimerization and CADM1 homodimerization. Interacts (via C-terminus) with EPB41L3/DAL1. The interaction with EPB41L3/DAL1 may act to anchor CADM1 to the actin cytoskeleton. Interacts (via C-terminus) with MPP2 (via PDZ domain). Interacts (via C-terminus) with MPP3 (via PDZ domain); this interaction connects CADM1 with DLG1. Interacts (via C-terminus) with PALS2 (via PDZ domain).</text>
</comment>
<dbReference type="FunFam" id="2.60.40.10:FF:000013">
    <property type="entry name" value="cell adhesion molecule 1 isoform X1"/>
    <property type="match status" value="1"/>
</dbReference>
<evidence type="ECO:0000256" key="9">
    <source>
        <dbReference type="ARBA" id="ARBA00023018"/>
    </source>
</evidence>
<evidence type="ECO:0000256" key="13">
    <source>
        <dbReference type="ARBA" id="ARBA00023319"/>
    </source>
</evidence>
<dbReference type="GO" id="GO:0051606">
    <property type="term" value="P:detection of stimulus"/>
    <property type="evidence" value="ECO:0007669"/>
    <property type="project" value="TreeGrafter"/>
</dbReference>
<evidence type="ECO:0000256" key="2">
    <source>
        <dbReference type="ARBA" id="ARBA00007810"/>
    </source>
</evidence>
<dbReference type="FunFam" id="2.60.40.10:FF:000200">
    <property type="entry name" value="cell adhesion molecule 1 isoform X1"/>
    <property type="match status" value="1"/>
</dbReference>
<dbReference type="AlphaFoldDB" id="A0A7R5KVB6"/>
<keyword evidence="4" id="KW-0597">Phosphoprotein</keyword>
<evidence type="ECO:0000256" key="14">
    <source>
        <dbReference type="ARBA" id="ARBA00034103"/>
    </source>
</evidence>
<evidence type="ECO:0000313" key="21">
    <source>
        <dbReference type="RefSeq" id="XP_039241738.1"/>
    </source>
</evidence>
<keyword evidence="3" id="KW-1003">Cell membrane</keyword>
<evidence type="ECO:0000256" key="15">
    <source>
        <dbReference type="ARBA" id="ARBA00063829"/>
    </source>
</evidence>
<comment type="subcellular location">
    <subcellularLocation>
        <location evidence="1">Cell membrane</location>
        <topology evidence="1">Single-pass type I membrane protein</topology>
    </subcellularLocation>
    <subcellularLocation>
        <location evidence="14">Synapse</location>
    </subcellularLocation>
</comment>
<dbReference type="CDD" id="cd05881">
    <property type="entry name" value="IgV_1_Necl-2"/>
    <property type="match status" value="1"/>
</dbReference>
<dbReference type="PROSITE" id="PS50835">
    <property type="entry name" value="IG_LIKE"/>
    <property type="match status" value="3"/>
</dbReference>
<dbReference type="GeneID" id="113996591"/>
<dbReference type="Gene3D" id="2.60.40.10">
    <property type="entry name" value="Immunoglobulins"/>
    <property type="match status" value="3"/>
</dbReference>
<keyword evidence="10 18" id="KW-0472">Membrane</keyword>
<evidence type="ECO:0000256" key="6">
    <source>
        <dbReference type="ARBA" id="ARBA00022729"/>
    </source>
</evidence>
<keyword evidence="9" id="KW-0770">Synapse</keyword>
<evidence type="ECO:0000256" key="12">
    <source>
        <dbReference type="ARBA" id="ARBA00023180"/>
    </source>
</evidence>
<evidence type="ECO:0000256" key="7">
    <source>
        <dbReference type="ARBA" id="ARBA00022737"/>
    </source>
</evidence>
<evidence type="ECO:0000256" key="10">
    <source>
        <dbReference type="ARBA" id="ARBA00023136"/>
    </source>
</evidence>
<dbReference type="GO" id="GO:0007156">
    <property type="term" value="P:homophilic cell adhesion via plasma membrane adhesion molecules"/>
    <property type="evidence" value="ECO:0007669"/>
    <property type="project" value="TreeGrafter"/>
</dbReference>
<dbReference type="InterPro" id="IPR013162">
    <property type="entry name" value="CD80_C2-set"/>
</dbReference>
<gene>
    <name evidence="21" type="primary">CADM1</name>
</gene>
<comment type="similarity">
    <text evidence="2">Belongs to the nectin family.</text>
</comment>
<accession>A0A7R5KVB6</accession>
<keyword evidence="13" id="KW-0393">Immunoglobulin domain</keyword>
<dbReference type="GO" id="GO:0008037">
    <property type="term" value="P:cell recognition"/>
    <property type="evidence" value="ECO:0007669"/>
    <property type="project" value="TreeGrafter"/>
</dbReference>
<dbReference type="SMART" id="SM00409">
    <property type="entry name" value="IG"/>
    <property type="match status" value="3"/>
</dbReference>
<evidence type="ECO:0000256" key="3">
    <source>
        <dbReference type="ARBA" id="ARBA00022475"/>
    </source>
</evidence>
<dbReference type="InterPro" id="IPR036179">
    <property type="entry name" value="Ig-like_dom_sf"/>
</dbReference>
<dbReference type="PANTHER" id="PTHR45889">
    <property type="entry name" value="IG-LIKE DOMAIN-CONTAINING PROTEIN"/>
    <property type="match status" value="1"/>
</dbReference>
<name>A0A7R5KVB6_9PASS</name>
<keyword evidence="8 18" id="KW-1133">Transmembrane helix</keyword>
<evidence type="ECO:0000256" key="1">
    <source>
        <dbReference type="ARBA" id="ARBA00004251"/>
    </source>
</evidence>
<proteinExistence type="inferred from homology"/>
<keyword evidence="6" id="KW-0732">Signal</keyword>
<evidence type="ECO:0000256" key="18">
    <source>
        <dbReference type="SAM" id="Phobius"/>
    </source>
</evidence>
<evidence type="ECO:0000313" key="20">
    <source>
        <dbReference type="Proteomes" id="UP000504627"/>
    </source>
</evidence>
<dbReference type="InterPro" id="IPR003598">
    <property type="entry name" value="Ig_sub2"/>
</dbReference>
<reference evidence="21" key="1">
    <citation type="submission" date="2025-08" db="UniProtKB">
        <authorList>
            <consortium name="RefSeq"/>
        </authorList>
    </citation>
    <scope>IDENTIFICATION</scope>
    <source>
        <tissue evidence="21">Muscle</tissue>
    </source>
</reference>
<evidence type="ECO:0000259" key="19">
    <source>
        <dbReference type="PROSITE" id="PS50835"/>
    </source>
</evidence>
<dbReference type="InterPro" id="IPR013106">
    <property type="entry name" value="Ig_V-set"/>
</dbReference>
<dbReference type="GO" id="GO:0005886">
    <property type="term" value="C:plasma membrane"/>
    <property type="evidence" value="ECO:0007669"/>
    <property type="project" value="UniProtKB-SubCell"/>
</dbReference>
<dbReference type="Pfam" id="PF07686">
    <property type="entry name" value="V-set"/>
    <property type="match status" value="1"/>
</dbReference>
<dbReference type="FunFam" id="2.60.40.10:FF:000184">
    <property type="entry name" value="cell adhesion molecule 1 isoform X2"/>
    <property type="match status" value="1"/>
</dbReference>
<sequence length="434" mass="48435">MYVSEHVQRRDLNAAVQQGTGTTLWQWIRQLSAGRCFVSDGQNLVTEDVTVVEGDVATISCRVKNSDDSVIQLLNPNRQTIYFRDFRPLKDSRFQLVNFSNSELRVSLTNVSISDEGRYFCQLYTDPPQEIYTTITVLVPPRNLVIDIQKETAVEGEEIELNCTAMASRPATTIRWFKGNKELTGKSEVEQWSDMYTVTSQLLLKVGREDDGVPVICLVDHPAVKDLQTQRYLEVMYKPQVRVSQNYPLQGLTREGEPLELTCTAFGKPQPTDMRWLRVDDEMPQHVVVSGSNLLISNLNKTDNGTYRCEASNAVGKSHADYMLFVYDPPTTIPPPTTTTTTTTTIPTTITDSRAGEEGAIRSVDHAVVGGVVAVVVFAMLCLLIILGRYFARHKGTYFTHEAKGADDAADADTAIINAEGGQNNSEEKKEYFI</sequence>
<keyword evidence="11" id="KW-1015">Disulfide bond</keyword>